<name>A0ABQ5QQ03_9ACTN</name>
<dbReference type="PANTHER" id="PTHR30466">
    <property type="entry name" value="FLAVIN REDUCTASE"/>
    <property type="match status" value="1"/>
</dbReference>
<evidence type="ECO:0000313" key="4">
    <source>
        <dbReference type="Proteomes" id="UP001144280"/>
    </source>
</evidence>
<organism evidence="3 4">
    <name type="scientific">Phytohabitans aurantiacus</name>
    <dbReference type="NCBI Taxonomy" id="3016789"/>
    <lineage>
        <taxon>Bacteria</taxon>
        <taxon>Bacillati</taxon>
        <taxon>Actinomycetota</taxon>
        <taxon>Actinomycetes</taxon>
        <taxon>Micromonosporales</taxon>
        <taxon>Micromonosporaceae</taxon>
    </lineage>
</organism>
<evidence type="ECO:0000256" key="1">
    <source>
        <dbReference type="ARBA" id="ARBA00023002"/>
    </source>
</evidence>
<reference evidence="3" key="1">
    <citation type="submission" date="2022-12" db="EMBL/GenBank/DDBJ databases">
        <title>New Phytohabitans aurantiacus sp. RD004123 nov., an actinomycete isolated from soil.</title>
        <authorList>
            <person name="Triningsih D.W."/>
            <person name="Harunari E."/>
            <person name="Igarashi Y."/>
        </authorList>
    </citation>
    <scope>NUCLEOTIDE SEQUENCE</scope>
    <source>
        <strain evidence="3">RD004123</strain>
    </source>
</reference>
<gene>
    <name evidence="3" type="ORF">Pa4123_16090</name>
</gene>
<evidence type="ECO:0000313" key="3">
    <source>
        <dbReference type="EMBL" id="GLH96335.1"/>
    </source>
</evidence>
<dbReference type="SUPFAM" id="SSF50475">
    <property type="entry name" value="FMN-binding split barrel"/>
    <property type="match status" value="1"/>
</dbReference>
<dbReference type="Proteomes" id="UP001144280">
    <property type="component" value="Unassembled WGS sequence"/>
</dbReference>
<comment type="caution">
    <text evidence="3">The sequence shown here is derived from an EMBL/GenBank/DDBJ whole genome shotgun (WGS) entry which is preliminary data.</text>
</comment>
<dbReference type="Pfam" id="PF01613">
    <property type="entry name" value="Flavin_Reduct"/>
    <property type="match status" value="1"/>
</dbReference>
<keyword evidence="1" id="KW-0560">Oxidoreductase</keyword>
<dbReference type="Gene3D" id="2.30.110.10">
    <property type="entry name" value="Electron Transport, Fmn-binding Protein, Chain A"/>
    <property type="match status" value="1"/>
</dbReference>
<keyword evidence="4" id="KW-1185">Reference proteome</keyword>
<feature type="domain" description="Flavin reductase like" evidence="2">
    <location>
        <begin position="15"/>
        <end position="158"/>
    </location>
</feature>
<dbReference type="InterPro" id="IPR002563">
    <property type="entry name" value="Flavin_Rdtase-like_dom"/>
</dbReference>
<evidence type="ECO:0000259" key="2">
    <source>
        <dbReference type="SMART" id="SM00903"/>
    </source>
</evidence>
<dbReference type="SMART" id="SM00903">
    <property type="entry name" value="Flavin_Reduct"/>
    <property type="match status" value="1"/>
</dbReference>
<proteinExistence type="predicted"/>
<accession>A0ABQ5QQ03</accession>
<dbReference type="PANTHER" id="PTHR30466:SF1">
    <property type="entry name" value="FMN REDUCTASE (NADH) RUTF"/>
    <property type="match status" value="1"/>
</dbReference>
<dbReference type="InterPro" id="IPR012349">
    <property type="entry name" value="Split_barrel_FMN-bd"/>
</dbReference>
<dbReference type="EMBL" id="BSDI01000007">
    <property type="protein sequence ID" value="GLH96335.1"/>
    <property type="molecule type" value="Genomic_DNA"/>
</dbReference>
<protein>
    <submittedName>
        <fullName evidence="3">Flavin reductase</fullName>
    </submittedName>
</protein>
<sequence>MPVQAPPADRFRDLMAGWPTGVAVVTGADGARPLGCTVTALASVSADPPLLLVSLAARSRTLAAVERSGRFGICVLSTAQRRLARAFASGEPAARFAGVPHRWTHGVPLLPGAVTGAVCAVRDTIAVADHVLVFGGPLWQAGDPGAEPVIWYRRGPHDLAGRS</sequence>
<dbReference type="InterPro" id="IPR050268">
    <property type="entry name" value="NADH-dep_flavin_reductase"/>
</dbReference>